<dbReference type="Proteomes" id="UP000254785">
    <property type="component" value="Unassembled WGS sequence"/>
</dbReference>
<organism evidence="2">
    <name type="scientific">Escherichia coli</name>
    <dbReference type="NCBI Taxonomy" id="562"/>
    <lineage>
        <taxon>Bacteria</taxon>
        <taxon>Pseudomonadati</taxon>
        <taxon>Pseudomonadota</taxon>
        <taxon>Gammaproteobacteria</taxon>
        <taxon>Enterobacterales</taxon>
        <taxon>Enterobacteriaceae</taxon>
        <taxon>Escherichia</taxon>
    </lineage>
</organism>
<dbReference type="EMBL" id="DABALL010000010">
    <property type="protein sequence ID" value="HAH1418747.1"/>
    <property type="molecule type" value="Genomic_DNA"/>
</dbReference>
<dbReference type="PANTHER" id="PTHR43685:SF2">
    <property type="entry name" value="GLYCOSYLTRANSFERASE 2-LIKE DOMAIN-CONTAINING PROTEIN"/>
    <property type="match status" value="1"/>
</dbReference>
<dbReference type="Proteomes" id="UP000844228">
    <property type="component" value="Unassembled WGS sequence"/>
</dbReference>
<reference evidence="4 10" key="6">
    <citation type="submission" date="2018-10" db="EMBL/GenBank/DDBJ databases">
        <authorList>
            <consortium name="NARMS: The National Antimicrobial Resistance Monitoring System"/>
        </authorList>
    </citation>
    <scope>NUCLEOTIDE SEQUENCE [LARGE SCALE GENOMIC DNA]</scope>
    <source>
        <strain evidence="4 10">CVM N17EC1330</strain>
    </source>
</reference>
<dbReference type="AlphaFoldDB" id="A6M9B5"/>
<keyword evidence="2" id="KW-0808">Transferase</keyword>
<keyword evidence="6" id="KW-0328">Glycosyltransferase</keyword>
<dbReference type="EC" id="2.4.1.212" evidence="6"/>
<dbReference type="RefSeq" id="WP_047091193.1">
    <property type="nucleotide sequence ID" value="NZ_AP027676.1"/>
</dbReference>
<dbReference type="EMBL" id="AAAGZE010000189">
    <property type="protein sequence ID" value="EAC1535442.1"/>
    <property type="molecule type" value="Genomic_DNA"/>
</dbReference>
<gene>
    <name evidence="2" type="primary">wbeA</name>
    <name evidence="7" type="synonym">hyaD_1</name>
    <name evidence="6" type="synonym">hyaD_3</name>
    <name evidence="3" type="synonym">wclW</name>
    <name evidence="4" type="ORF">D9J61_26175</name>
    <name evidence="5" type="ORF">HHH44_002139</name>
    <name evidence="7" type="ORF">NCTC8500_02132</name>
    <name evidence="6" type="ORF">NCTC9117_02547</name>
</gene>
<sequence length="266" mass="31389">MNELVSIIIPLYNQGEYIEETLNSVKQQSYSNYELIIVDDGSNDQFTIEKIKELRFKGYTIISKQNGGLASARNEGIRNATGKYIIVLDSDDIIHRDYIKNLLEVITNTKARIVYSKALLFEYRTGMWMLPSFTMRRMLKSNIIFCSAMYYREDWFNVGGYDESLRTGLEDWDFWLSLIGLYNNHNDIVARVNKPLFFYRIRRNSMLRSINYTEKEKIVNYIHKKHIQLFELYKVKPLIYSKQNLISKIFNKIASKICGIGYNVKR</sequence>
<dbReference type="InterPro" id="IPR001173">
    <property type="entry name" value="Glyco_trans_2-like"/>
</dbReference>
<dbReference type="EMBL" id="EU694096">
    <property type="protein sequence ID" value="ACH97144.1"/>
    <property type="molecule type" value="Genomic_DNA"/>
</dbReference>
<dbReference type="EMBL" id="DQ465247">
    <property type="protein sequence ID" value="ABE98414.1"/>
    <property type="molecule type" value="Genomic_DNA"/>
</dbReference>
<dbReference type="PATRIC" id="fig|562.7957.peg.3925"/>
<protein>
    <submittedName>
        <fullName evidence="6">Beta1,3-glucosyltransferase WaaV</fullName>
        <ecNumber evidence="6">2.4.1.212</ecNumber>
    </submittedName>
    <submittedName>
        <fullName evidence="2 4">Glycosyltransferase</fullName>
    </submittedName>
    <submittedName>
        <fullName evidence="3">WclW</fullName>
    </submittedName>
</protein>
<dbReference type="SUPFAM" id="SSF53448">
    <property type="entry name" value="Nucleotide-diphospho-sugar transferases"/>
    <property type="match status" value="1"/>
</dbReference>
<proteinExistence type="predicted"/>
<reference evidence="8 9" key="4">
    <citation type="submission" date="2018-06" db="EMBL/GenBank/DDBJ databases">
        <authorList>
            <consortium name="Pathogen Informatics"/>
            <person name="Doyle S."/>
        </authorList>
    </citation>
    <scope>NUCLEOTIDE SEQUENCE [LARGE SCALE GENOMIC DNA]</scope>
    <source>
        <strain evidence="7 8">NCTC8500</strain>
        <strain evidence="6 9">NCTC9117</strain>
    </source>
</reference>
<name>A6M9B5_ECOLX</name>
<reference evidence="2" key="1">
    <citation type="journal article" date="2007" name="Mol. Cell. Probes">
        <title>Sequencing and analysis of the Escherichia coli serogroup O117, O126, and O146 O-antigen gene clusters and development of PCR assays targeting serogroup O117-, O126-, and O146-specific DNA sequences.</title>
        <authorList>
            <person name="Liu Y."/>
            <person name="Debroy C."/>
            <person name="Fratamico P."/>
        </authorList>
    </citation>
    <scope>NUCLEOTIDE SEQUENCE</scope>
    <source>
        <strain evidence="2">O117</strain>
    </source>
</reference>
<reference evidence="5" key="3">
    <citation type="journal article" date="2018" name="Genome Biol.">
        <title>SKESA: strategic k-mer extension for scrupulous assemblies.</title>
        <authorList>
            <person name="Souvorov A."/>
            <person name="Agarwala R."/>
            <person name="Lipman D.J."/>
        </authorList>
    </citation>
    <scope>NUCLEOTIDE SEQUENCE [LARGE SCALE GENOMIC DNA]</scope>
    <source>
        <strain evidence="5">W1_5_ERB1</strain>
    </source>
</reference>
<evidence type="ECO:0000313" key="7">
    <source>
        <dbReference type="EMBL" id="STM38364.1"/>
    </source>
</evidence>
<dbReference type="Proteomes" id="UP000254429">
    <property type="component" value="Unassembled WGS sequence"/>
</dbReference>
<dbReference type="Pfam" id="PF00535">
    <property type="entry name" value="Glycos_transf_2"/>
    <property type="match status" value="1"/>
</dbReference>
<dbReference type="GO" id="GO:0050501">
    <property type="term" value="F:hyaluronan synthase activity"/>
    <property type="evidence" value="ECO:0007669"/>
    <property type="project" value="UniProtKB-EC"/>
</dbReference>
<reference evidence="5" key="5">
    <citation type="submission" date="2018-08" db="EMBL/GenBank/DDBJ databases">
        <authorList>
            <consortium name="NCBI Pathogen Detection Project"/>
        </authorList>
    </citation>
    <scope>NUCLEOTIDE SEQUENCE</scope>
    <source>
        <strain evidence="5">W1_5_ERB1</strain>
    </source>
</reference>
<evidence type="ECO:0000313" key="10">
    <source>
        <dbReference type="Proteomes" id="UP000382540"/>
    </source>
</evidence>
<accession>A6M9B5</accession>
<evidence type="ECO:0000313" key="5">
    <source>
        <dbReference type="EMBL" id="HAH1418747.1"/>
    </source>
</evidence>
<dbReference type="BioCyc" id="MetaCyc:MONOMER-21531"/>
<evidence type="ECO:0000313" key="9">
    <source>
        <dbReference type="Proteomes" id="UP000254785"/>
    </source>
</evidence>
<evidence type="ECO:0000313" key="6">
    <source>
        <dbReference type="EMBL" id="STJ79950.1"/>
    </source>
</evidence>
<feature type="domain" description="Glycosyltransferase 2-like" evidence="1">
    <location>
        <begin position="6"/>
        <end position="139"/>
    </location>
</feature>
<evidence type="ECO:0000313" key="8">
    <source>
        <dbReference type="Proteomes" id="UP000254429"/>
    </source>
</evidence>
<evidence type="ECO:0000313" key="4">
    <source>
        <dbReference type="EMBL" id="EAC1535442.1"/>
    </source>
</evidence>
<dbReference type="Gene3D" id="3.90.550.10">
    <property type="entry name" value="Spore Coat Polysaccharide Biosynthesis Protein SpsA, Chain A"/>
    <property type="match status" value="1"/>
</dbReference>
<evidence type="ECO:0000313" key="3">
    <source>
        <dbReference type="EMBL" id="ACH97144.1"/>
    </source>
</evidence>
<dbReference type="InterPro" id="IPR029044">
    <property type="entry name" value="Nucleotide-diphossugar_trans"/>
</dbReference>
<dbReference type="InterPro" id="IPR050834">
    <property type="entry name" value="Glycosyltransf_2"/>
</dbReference>
<evidence type="ECO:0000259" key="1">
    <source>
        <dbReference type="Pfam" id="PF00535"/>
    </source>
</evidence>
<dbReference type="CAZy" id="GT2">
    <property type="family name" value="Glycosyltransferase Family 2"/>
</dbReference>
<dbReference type="Proteomes" id="UP000382540">
    <property type="component" value="Unassembled WGS sequence"/>
</dbReference>
<dbReference type="EMBL" id="UGDC01000003">
    <property type="protein sequence ID" value="STJ79950.1"/>
    <property type="molecule type" value="Genomic_DNA"/>
</dbReference>
<reference evidence="3" key="2">
    <citation type="journal article" date="2009" name="FEMS Immunol. Med. Microbiol.">
        <title>Genetic and structural analyses of Escherichia coli O107 and O117 O-antigens.</title>
        <authorList>
            <person name="Wang Q."/>
            <person name="Perepelov A.V."/>
            <person name="Feng L."/>
            <person name="Knirel Y.A."/>
            <person name="Li Y."/>
            <person name="Wang L."/>
        </authorList>
    </citation>
    <scope>NUCLEOTIDE SEQUENCE</scope>
</reference>
<dbReference type="PANTHER" id="PTHR43685">
    <property type="entry name" value="GLYCOSYLTRANSFERASE"/>
    <property type="match status" value="1"/>
</dbReference>
<evidence type="ECO:0000313" key="2">
    <source>
        <dbReference type="EMBL" id="ABE98414.1"/>
    </source>
</evidence>
<dbReference type="EMBL" id="UGFG01000001">
    <property type="protein sequence ID" value="STM38364.1"/>
    <property type="molecule type" value="Genomic_DNA"/>
</dbReference>